<dbReference type="Proteomes" id="UP001458415">
    <property type="component" value="Unassembled WGS sequence"/>
</dbReference>
<dbReference type="InterPro" id="IPR013780">
    <property type="entry name" value="Glyco_hydro_b"/>
</dbReference>
<dbReference type="SUPFAM" id="SSF48208">
    <property type="entry name" value="Six-hairpin glycosidases"/>
    <property type="match status" value="1"/>
</dbReference>
<dbReference type="InterPro" id="IPR049053">
    <property type="entry name" value="AFCA-like_C"/>
</dbReference>
<gene>
    <name evidence="6" type="ORF">ABT317_23055</name>
</gene>
<dbReference type="InterPro" id="IPR027414">
    <property type="entry name" value="GH95_N_dom"/>
</dbReference>
<name>A0ABV1W6L7_9ACTN</name>
<dbReference type="PANTHER" id="PTHR31084">
    <property type="entry name" value="ALPHA-L-FUCOSIDASE 2"/>
    <property type="match status" value="1"/>
</dbReference>
<evidence type="ECO:0000256" key="1">
    <source>
        <dbReference type="SAM" id="MobiDB-lite"/>
    </source>
</evidence>
<dbReference type="InterPro" id="IPR006311">
    <property type="entry name" value="TAT_signal"/>
</dbReference>
<evidence type="ECO:0000259" key="5">
    <source>
        <dbReference type="Pfam" id="PF22124"/>
    </source>
</evidence>
<sequence length="808" mass="87817">MPELSRRNVLAAAGASAAATALSAGAAHAAPEAADATGSAAPESGGEPNPMRLWYQAPAGEWLEALPVGNGRLGAMVFGGTDTERLQLNEDSLWAGGPHDYARPDAVKHLDEIRRLVVAEKWNQAQRLIDAEFLGSPSEQVAYQVLGDLELAFTGTGEVTDYERELDLETAVVRTSYTRGGVRHVREVFASSPDQVIVVRMTTDTPGGVGFTARFTTPQRASGSAVDERTIALDGVSGDWYGLPGSVRFRALARAEAEGGRVGTGQGTLTVEGADTVTLLISMATSYRNYLDAGADPEARAGRHLDPAVNKPYELLRSRHVADYRRLFTRVAIDLGPSDRTGLPTDRRIPLFADGKDPQLAALYFQYGRYLLASCSRSPGQPANLQGLWNDSMNPAWESKYTVNINFEMNYWPAGPGNLAECWDPAVQMVHELAESGARTAKALYGAPGWVLHHNTDGWRGTAPVDAAQYGMWPTGGAWLCVMLWDQYQFTGETGALAQNYPVIKGAVEFFLDTLVVDAQTGWLVTNPSQSPEVTHHQDEGESVSICAGPTMDMQLLRDLFDAFRQAAQVLDRDPGLVERVTEVRDRLAPTRVGYLGQIQEWLVDWEEAALVRSRHVSHLYGLFPSAQITPRGTPELAKAAAKSLELRGAAGQGWSLAWKINLWARLLDPARAYKHLSDLLTPARTAPNLFDLHPPFQIDGNFGGVSGITEMLLQSHAGEIELLPALPDAWPAGSFRGLRARGGFEVDLEWTADGVAHAEVRSLLGNPVRIRTPHPVDVEGATADRPEKCVVSFATRRSGRYRLRSAT</sequence>
<keyword evidence="7" id="KW-1185">Reference proteome</keyword>
<protein>
    <submittedName>
        <fullName evidence="6">Glycoside hydrolase family 95 protein</fullName>
    </submittedName>
</protein>
<dbReference type="Pfam" id="PF21307">
    <property type="entry name" value="Glyco_hydro_95_C"/>
    <property type="match status" value="1"/>
</dbReference>
<dbReference type="Pfam" id="PF14498">
    <property type="entry name" value="Glyco_hyd_65N_2"/>
    <property type="match status" value="1"/>
</dbReference>
<feature type="region of interest" description="Disordered" evidence="1">
    <location>
        <begin position="33"/>
        <end position="53"/>
    </location>
</feature>
<feature type="domain" description="Alpha fucosidase A-like C-terminal" evidence="4">
    <location>
        <begin position="715"/>
        <end position="804"/>
    </location>
</feature>
<feature type="chain" id="PRO_5045493061" evidence="2">
    <location>
        <begin position="30"/>
        <end position="808"/>
    </location>
</feature>
<dbReference type="InterPro" id="IPR054363">
    <property type="entry name" value="GH95_cat"/>
</dbReference>
<dbReference type="Gene3D" id="2.70.98.50">
    <property type="entry name" value="putative glycoside hydrolase family protein from bacillus halodurans"/>
    <property type="match status" value="1"/>
</dbReference>
<dbReference type="PANTHER" id="PTHR31084:SF0">
    <property type="entry name" value="ALPHA-L-FUCOSIDASE 2"/>
    <property type="match status" value="1"/>
</dbReference>
<dbReference type="EMBL" id="JBEPCU010000430">
    <property type="protein sequence ID" value="MER6979775.1"/>
    <property type="molecule type" value="Genomic_DNA"/>
</dbReference>
<accession>A0ABV1W6L7</accession>
<organism evidence="6 7">
    <name type="scientific">Streptomyces carpinensis</name>
    <dbReference type="NCBI Taxonomy" id="66369"/>
    <lineage>
        <taxon>Bacteria</taxon>
        <taxon>Bacillati</taxon>
        <taxon>Actinomycetota</taxon>
        <taxon>Actinomycetes</taxon>
        <taxon>Kitasatosporales</taxon>
        <taxon>Streptomycetaceae</taxon>
        <taxon>Streptomyces</taxon>
    </lineage>
</organism>
<evidence type="ECO:0000259" key="4">
    <source>
        <dbReference type="Pfam" id="PF21307"/>
    </source>
</evidence>
<dbReference type="InterPro" id="IPR008928">
    <property type="entry name" value="6-hairpin_glycosidase_sf"/>
</dbReference>
<keyword evidence="6" id="KW-0378">Hydrolase</keyword>
<dbReference type="Pfam" id="PF22124">
    <property type="entry name" value="Glyco_hydro_95_cat"/>
    <property type="match status" value="1"/>
</dbReference>
<evidence type="ECO:0000313" key="7">
    <source>
        <dbReference type="Proteomes" id="UP001458415"/>
    </source>
</evidence>
<dbReference type="Gene3D" id="1.50.10.10">
    <property type="match status" value="1"/>
</dbReference>
<dbReference type="GO" id="GO:0016787">
    <property type="term" value="F:hydrolase activity"/>
    <property type="evidence" value="ECO:0007669"/>
    <property type="project" value="UniProtKB-KW"/>
</dbReference>
<reference evidence="6 7" key="1">
    <citation type="submission" date="2024-06" db="EMBL/GenBank/DDBJ databases">
        <title>The Natural Products Discovery Center: Release of the First 8490 Sequenced Strains for Exploring Actinobacteria Biosynthetic Diversity.</title>
        <authorList>
            <person name="Kalkreuter E."/>
            <person name="Kautsar S.A."/>
            <person name="Yang D."/>
            <person name="Bader C.D."/>
            <person name="Teijaro C.N."/>
            <person name="Fluegel L."/>
            <person name="Davis C.M."/>
            <person name="Simpson J.R."/>
            <person name="Lauterbach L."/>
            <person name="Steele A.D."/>
            <person name="Gui C."/>
            <person name="Meng S."/>
            <person name="Li G."/>
            <person name="Viehrig K."/>
            <person name="Ye F."/>
            <person name="Su P."/>
            <person name="Kiefer A.F."/>
            <person name="Nichols A."/>
            <person name="Cepeda A.J."/>
            <person name="Yan W."/>
            <person name="Fan B."/>
            <person name="Jiang Y."/>
            <person name="Adhikari A."/>
            <person name="Zheng C.-J."/>
            <person name="Schuster L."/>
            <person name="Cowan T.M."/>
            <person name="Smanski M.J."/>
            <person name="Chevrette M.G."/>
            <person name="De Carvalho L.P.S."/>
            <person name="Shen B."/>
        </authorList>
    </citation>
    <scope>NUCLEOTIDE SEQUENCE [LARGE SCALE GENOMIC DNA]</scope>
    <source>
        <strain evidence="6 7">NPDC000634</strain>
    </source>
</reference>
<dbReference type="InterPro" id="IPR016518">
    <property type="entry name" value="Alpha-L-fucosidase"/>
</dbReference>
<evidence type="ECO:0000313" key="6">
    <source>
        <dbReference type="EMBL" id="MER6979775.1"/>
    </source>
</evidence>
<feature type="signal peptide" evidence="2">
    <location>
        <begin position="1"/>
        <end position="29"/>
    </location>
</feature>
<dbReference type="PROSITE" id="PS51318">
    <property type="entry name" value="TAT"/>
    <property type="match status" value="1"/>
</dbReference>
<keyword evidence="2" id="KW-0732">Signal</keyword>
<dbReference type="PIRSF" id="PIRSF007663">
    <property type="entry name" value="UCP007663"/>
    <property type="match status" value="1"/>
</dbReference>
<dbReference type="Gene3D" id="2.60.40.1180">
    <property type="entry name" value="Golgi alpha-mannosidase II"/>
    <property type="match status" value="1"/>
</dbReference>
<comment type="caution">
    <text evidence="6">The sequence shown here is derived from an EMBL/GenBank/DDBJ whole genome shotgun (WGS) entry which is preliminary data.</text>
</comment>
<feature type="domain" description="Glycosyl hydrolase family 95 catalytic" evidence="5">
    <location>
        <begin position="313"/>
        <end position="713"/>
    </location>
</feature>
<evidence type="ECO:0000256" key="2">
    <source>
        <dbReference type="SAM" id="SignalP"/>
    </source>
</evidence>
<feature type="domain" description="Glycosyl hydrolase family 95 N-terminal" evidence="3">
    <location>
        <begin position="53"/>
        <end position="290"/>
    </location>
</feature>
<dbReference type="InterPro" id="IPR012341">
    <property type="entry name" value="6hp_glycosidase-like_sf"/>
</dbReference>
<evidence type="ECO:0000259" key="3">
    <source>
        <dbReference type="Pfam" id="PF14498"/>
    </source>
</evidence>
<proteinExistence type="predicted"/>